<feature type="binding site" evidence="13">
    <location>
        <position position="266"/>
    </location>
    <ligand>
        <name>sn-glycerol 3-phosphate</name>
        <dbReference type="ChEBI" id="CHEBI:57597"/>
    </ligand>
</feature>
<sequence length="343" mass="37654">MPSAETLDAAVIGAGSWGTAIARLLARKGHRVILWTRDPKLAYEINSQHENSRYLPGVSLPDQHFQASSRLVDIADRDAYFIAVPSFALRGVARQLKKTLGESAQQATWVSLTKGIEYDRADQGLLTMSQVLREELNSDRVFAMSGPSFAEEVARDYPTTVVLAGKSAHRAKRLQRVFMTERFRVYISEDRMGVELGGAIKNVIALAAGCSDGLGNGDNAKGALIARGLVEMTRLGIALGARKETFFGLAGLGDLVITCMSKRSRNRAVGERIGQGEALKEILVSMEMVAEGVYAVRAIHRFACERGIDLPITRAVYEVLYEGATPRKKLTELMTREPKREEI</sequence>
<dbReference type="PIRSF" id="PIRSF000114">
    <property type="entry name" value="Glycerol-3-P_dh"/>
    <property type="match status" value="1"/>
</dbReference>
<evidence type="ECO:0000256" key="9">
    <source>
        <dbReference type="ARBA" id="ARBA00052716"/>
    </source>
</evidence>
<feature type="domain" description="Glycerol-3-phosphate dehydrogenase NAD-dependent N-terminal" evidence="18">
    <location>
        <begin position="10"/>
        <end position="168"/>
    </location>
</feature>
<dbReference type="InterPro" id="IPR036291">
    <property type="entry name" value="NAD(P)-bd_dom_sf"/>
</dbReference>
<keyword evidence="3 13" id="KW-0521">NADP</keyword>
<feature type="binding site" evidence="13">
    <location>
        <position position="201"/>
    </location>
    <ligand>
        <name>sn-glycerol 3-phosphate</name>
        <dbReference type="ChEBI" id="CHEBI:57597"/>
    </ligand>
</feature>
<accession>A0A1F5UUZ7</accession>
<comment type="pathway">
    <text evidence="13">Membrane lipid metabolism; glycerophospholipid metabolism.</text>
</comment>
<comment type="caution">
    <text evidence="13">Lacks conserved residue(s) required for the propagation of feature annotation.</text>
</comment>
<evidence type="ECO:0000256" key="4">
    <source>
        <dbReference type="ARBA" id="ARBA00023002"/>
    </source>
</evidence>
<feature type="binding site" evidence="13">
    <location>
        <position position="150"/>
    </location>
    <ligand>
        <name>NADPH</name>
        <dbReference type="ChEBI" id="CHEBI:57783"/>
    </ligand>
</feature>
<dbReference type="GO" id="GO:0141152">
    <property type="term" value="F:glycerol-3-phosphate dehydrogenase (NAD+) activity"/>
    <property type="evidence" value="ECO:0007669"/>
    <property type="project" value="RHEA"/>
</dbReference>
<comment type="subcellular location">
    <subcellularLocation>
        <location evidence="13">Cytoplasm</location>
    </subcellularLocation>
</comment>
<evidence type="ECO:0000259" key="18">
    <source>
        <dbReference type="Pfam" id="PF01210"/>
    </source>
</evidence>
<keyword evidence="13" id="KW-0547">Nucleotide-binding</keyword>
<feature type="binding site" evidence="13">
    <location>
        <position position="114"/>
    </location>
    <ligand>
        <name>sn-glycerol 3-phosphate</name>
        <dbReference type="ChEBI" id="CHEBI:57597"/>
    </ligand>
</feature>
<evidence type="ECO:0000256" key="14">
    <source>
        <dbReference type="PIRSR" id="PIRSR000114-1"/>
    </source>
</evidence>
<dbReference type="GO" id="GO:0051287">
    <property type="term" value="F:NAD binding"/>
    <property type="evidence" value="ECO:0007669"/>
    <property type="project" value="InterPro"/>
</dbReference>
<comment type="function">
    <text evidence="13">Catalyzes the reduction of the glycolytic intermediate dihydroxyacetone phosphate (DHAP) to sn-glycerol 3-phosphate (G3P), the key precursor for phospholipid synthesis.</text>
</comment>
<dbReference type="AlphaFoldDB" id="A0A1F5UUZ7"/>
<feature type="binding site" evidence="13">
    <location>
        <position position="264"/>
    </location>
    <ligand>
        <name>sn-glycerol 3-phosphate</name>
        <dbReference type="ChEBI" id="CHEBI:57597"/>
    </ligand>
</feature>
<comment type="similarity">
    <text evidence="1 13 17">Belongs to the NAD-dependent glycerol-3-phosphate dehydrogenase family.</text>
</comment>
<dbReference type="NCBIfam" id="NF000942">
    <property type="entry name" value="PRK00094.1-4"/>
    <property type="match status" value="1"/>
</dbReference>
<organism evidence="20 21">
    <name type="scientific">Fraserbacteria sp. (strain RBG_16_55_9)</name>
    <dbReference type="NCBI Taxonomy" id="1817864"/>
    <lineage>
        <taxon>Bacteria</taxon>
        <taxon>Candidatus Fraseribacteriota</taxon>
    </lineage>
</organism>
<dbReference type="NCBIfam" id="NF000940">
    <property type="entry name" value="PRK00094.1-2"/>
    <property type="match status" value="1"/>
</dbReference>
<dbReference type="FunFam" id="3.40.50.720:FF:000019">
    <property type="entry name" value="Glycerol-3-phosphate dehydrogenase [NAD(P)+]"/>
    <property type="match status" value="1"/>
</dbReference>
<gene>
    <name evidence="13" type="primary">gpsA</name>
    <name evidence="20" type="ORF">A2Z21_02890</name>
</gene>
<dbReference type="GO" id="GO:0046168">
    <property type="term" value="P:glycerol-3-phosphate catabolic process"/>
    <property type="evidence" value="ECO:0007669"/>
    <property type="project" value="InterPro"/>
</dbReference>
<reference evidence="20 21" key="1">
    <citation type="journal article" date="2016" name="Nat. Commun.">
        <title>Thousands of microbial genomes shed light on interconnected biogeochemical processes in an aquifer system.</title>
        <authorList>
            <person name="Anantharaman K."/>
            <person name="Brown C.T."/>
            <person name="Hug L.A."/>
            <person name="Sharon I."/>
            <person name="Castelle C.J."/>
            <person name="Probst A.J."/>
            <person name="Thomas B.C."/>
            <person name="Singh A."/>
            <person name="Wilkins M.J."/>
            <person name="Karaoz U."/>
            <person name="Brodie E.L."/>
            <person name="Williams K.H."/>
            <person name="Hubbard S.S."/>
            <person name="Banfield J.F."/>
        </authorList>
    </citation>
    <scope>NUCLEOTIDE SEQUENCE [LARGE SCALE GENOMIC DNA]</scope>
    <source>
        <strain evidence="21">RBG_16_55_9</strain>
    </source>
</reference>
<dbReference type="GO" id="GO:0141153">
    <property type="term" value="F:glycerol-3-phosphate dehydrogenase (NADP+) activity"/>
    <property type="evidence" value="ECO:0007669"/>
    <property type="project" value="RHEA"/>
</dbReference>
<evidence type="ECO:0000256" key="11">
    <source>
        <dbReference type="ARBA" id="ARBA00069372"/>
    </source>
</evidence>
<feature type="binding site" evidence="13">
    <location>
        <position position="17"/>
    </location>
    <ligand>
        <name>NADPH</name>
        <dbReference type="ChEBI" id="CHEBI:57783"/>
    </ligand>
</feature>
<comment type="caution">
    <text evidence="20">The sequence shown here is derived from an EMBL/GenBank/DDBJ whole genome shotgun (WGS) entry which is preliminary data.</text>
</comment>
<keyword evidence="6 13" id="KW-0443">Lipid metabolism</keyword>
<feature type="binding site" evidence="13">
    <location>
        <position position="265"/>
    </location>
    <ligand>
        <name>NADPH</name>
        <dbReference type="ChEBI" id="CHEBI:57783"/>
    </ligand>
</feature>
<dbReference type="Gene3D" id="1.10.1040.10">
    <property type="entry name" value="N-(1-d-carboxylethyl)-l-norvaline Dehydrogenase, domain 2"/>
    <property type="match status" value="1"/>
</dbReference>
<feature type="domain" description="Glycerol-3-phosphate dehydrogenase NAD-dependent C-terminal" evidence="19">
    <location>
        <begin position="190"/>
        <end position="328"/>
    </location>
</feature>
<evidence type="ECO:0000256" key="10">
    <source>
        <dbReference type="ARBA" id="ARBA00066687"/>
    </source>
</evidence>
<comment type="catalytic activity">
    <reaction evidence="9">
        <text>sn-glycerol 3-phosphate + NADP(+) = dihydroxyacetone phosphate + NADPH + H(+)</text>
        <dbReference type="Rhea" id="RHEA:11096"/>
        <dbReference type="ChEBI" id="CHEBI:15378"/>
        <dbReference type="ChEBI" id="CHEBI:57597"/>
        <dbReference type="ChEBI" id="CHEBI:57642"/>
        <dbReference type="ChEBI" id="CHEBI:57783"/>
        <dbReference type="ChEBI" id="CHEBI:58349"/>
        <dbReference type="EC" id="1.1.1.94"/>
    </reaction>
    <physiologicalReaction direction="right-to-left" evidence="9">
        <dbReference type="Rhea" id="RHEA:11098"/>
    </physiologicalReaction>
</comment>
<feature type="binding site" evidence="16">
    <location>
        <position position="150"/>
    </location>
    <ligand>
        <name>NAD(+)</name>
        <dbReference type="ChEBI" id="CHEBI:57540"/>
    </ligand>
</feature>
<dbReference type="HAMAP" id="MF_00394">
    <property type="entry name" value="NAD_Glyc3P_dehydrog"/>
    <property type="match status" value="1"/>
</dbReference>
<keyword evidence="2 13" id="KW-0444">Lipid biosynthesis</keyword>
<evidence type="ECO:0000256" key="6">
    <source>
        <dbReference type="ARBA" id="ARBA00023098"/>
    </source>
</evidence>
<keyword evidence="4 13" id="KW-0560">Oxidoreductase</keyword>
<feature type="binding site" evidence="13">
    <location>
        <position position="289"/>
    </location>
    <ligand>
        <name>NADPH</name>
        <dbReference type="ChEBI" id="CHEBI:57783"/>
    </ligand>
</feature>
<evidence type="ECO:0000256" key="16">
    <source>
        <dbReference type="PIRSR" id="PIRSR000114-3"/>
    </source>
</evidence>
<keyword evidence="7 13" id="KW-0594">Phospholipid biosynthesis</keyword>
<evidence type="ECO:0000256" key="13">
    <source>
        <dbReference type="HAMAP-Rule" id="MF_00394"/>
    </source>
</evidence>
<feature type="binding site" evidence="13">
    <location>
        <position position="54"/>
    </location>
    <ligand>
        <name>NADPH</name>
        <dbReference type="ChEBI" id="CHEBI:57783"/>
    </ligand>
</feature>
<dbReference type="FunFam" id="1.10.1040.10:FF:000001">
    <property type="entry name" value="Glycerol-3-phosphate dehydrogenase [NAD(P)+]"/>
    <property type="match status" value="1"/>
</dbReference>
<dbReference type="GO" id="GO:0006650">
    <property type="term" value="P:glycerophospholipid metabolic process"/>
    <property type="evidence" value="ECO:0007669"/>
    <property type="project" value="UniProtKB-UniRule"/>
</dbReference>
<name>A0A1F5UUZ7_FRAXR</name>
<evidence type="ECO:0000313" key="20">
    <source>
        <dbReference type="EMBL" id="OGF54960.1"/>
    </source>
</evidence>
<feature type="binding site" evidence="16">
    <location>
        <position position="265"/>
    </location>
    <ligand>
        <name>NAD(+)</name>
        <dbReference type="ChEBI" id="CHEBI:57540"/>
    </ligand>
</feature>
<evidence type="ECO:0000256" key="17">
    <source>
        <dbReference type="RuleBase" id="RU000437"/>
    </source>
</evidence>
<dbReference type="GO" id="GO:0008654">
    <property type="term" value="P:phospholipid biosynthetic process"/>
    <property type="evidence" value="ECO:0007669"/>
    <property type="project" value="UniProtKB-KW"/>
</dbReference>
<dbReference type="UniPathway" id="UPA00940"/>
<feature type="binding site" evidence="16">
    <location>
        <begin position="13"/>
        <end position="18"/>
    </location>
    <ligand>
        <name>NAD(+)</name>
        <dbReference type="ChEBI" id="CHEBI:57540"/>
    </ligand>
</feature>
<feature type="binding site" evidence="13">
    <location>
        <position position="16"/>
    </location>
    <ligand>
        <name>NADPH</name>
        <dbReference type="ChEBI" id="CHEBI:57783"/>
    </ligand>
</feature>
<dbReference type="InterPro" id="IPR013328">
    <property type="entry name" value="6PGD_dom2"/>
</dbReference>
<feature type="binding site" evidence="13">
    <location>
        <position position="254"/>
    </location>
    <ligand>
        <name>sn-glycerol 3-phosphate</name>
        <dbReference type="ChEBI" id="CHEBI:57597"/>
    </ligand>
</feature>
<keyword evidence="8 13" id="KW-1208">Phospholipid metabolism</keyword>
<evidence type="ECO:0000256" key="7">
    <source>
        <dbReference type="ARBA" id="ARBA00023209"/>
    </source>
</evidence>
<dbReference type="InterPro" id="IPR006109">
    <property type="entry name" value="G3P_DH_NAD-dep_C"/>
</dbReference>
<protein>
    <recommendedName>
        <fullName evidence="11 13">Glycerol-3-phosphate dehydrogenase [NAD(P)+]</fullName>
        <ecNumber evidence="10 13">1.1.1.94</ecNumber>
    </recommendedName>
    <alternativeName>
        <fullName evidence="13">NAD(P)(+)-dependent glycerol-3-phosphate dehydrogenase</fullName>
    </alternativeName>
    <alternativeName>
        <fullName evidence="12 13">NAD(P)H-dependent dihydroxyacetone-phosphate reductase</fullName>
    </alternativeName>
</protein>
<proteinExistence type="inferred from homology"/>
<dbReference type="GO" id="GO:0005975">
    <property type="term" value="P:carbohydrate metabolic process"/>
    <property type="evidence" value="ECO:0007669"/>
    <property type="project" value="InterPro"/>
</dbReference>
<feature type="binding site" evidence="13">
    <location>
        <position position="146"/>
    </location>
    <ligand>
        <name>sn-glycerol 3-phosphate</name>
        <dbReference type="ChEBI" id="CHEBI:57597"/>
    </ligand>
</feature>
<evidence type="ECO:0000256" key="8">
    <source>
        <dbReference type="ARBA" id="ARBA00023264"/>
    </source>
</evidence>
<evidence type="ECO:0000256" key="3">
    <source>
        <dbReference type="ARBA" id="ARBA00022857"/>
    </source>
</evidence>
<dbReference type="GO" id="GO:0005829">
    <property type="term" value="C:cytosol"/>
    <property type="evidence" value="ECO:0007669"/>
    <property type="project" value="TreeGrafter"/>
</dbReference>
<feature type="binding site" evidence="13">
    <location>
        <position position="37"/>
    </location>
    <ligand>
        <name>NADPH</name>
        <dbReference type="ChEBI" id="CHEBI:57783"/>
    </ligand>
</feature>
<dbReference type="Gene3D" id="3.40.50.720">
    <property type="entry name" value="NAD(P)-binding Rossmann-like Domain"/>
    <property type="match status" value="1"/>
</dbReference>
<feature type="binding site" evidence="13">
    <location>
        <position position="291"/>
    </location>
    <ligand>
        <name>NADPH</name>
        <dbReference type="ChEBI" id="CHEBI:57783"/>
    </ligand>
</feature>
<keyword evidence="5 13" id="KW-0520">NAD</keyword>
<dbReference type="STRING" id="1817864.A2Z21_02890"/>
<evidence type="ECO:0000256" key="12">
    <source>
        <dbReference type="ARBA" id="ARBA00080511"/>
    </source>
</evidence>
<evidence type="ECO:0000256" key="1">
    <source>
        <dbReference type="ARBA" id="ARBA00011009"/>
    </source>
</evidence>
<feature type="binding site" evidence="13">
    <location>
        <position position="265"/>
    </location>
    <ligand>
        <name>sn-glycerol 3-phosphate</name>
        <dbReference type="ChEBI" id="CHEBI:57597"/>
    </ligand>
</feature>
<evidence type="ECO:0000313" key="21">
    <source>
        <dbReference type="Proteomes" id="UP000179157"/>
    </source>
</evidence>
<dbReference type="SUPFAM" id="SSF48179">
    <property type="entry name" value="6-phosphogluconate dehydrogenase C-terminal domain-like"/>
    <property type="match status" value="1"/>
</dbReference>
<feature type="binding site" evidence="15">
    <location>
        <position position="114"/>
    </location>
    <ligand>
        <name>substrate</name>
    </ligand>
</feature>
<dbReference type="EC" id="1.1.1.94" evidence="10 13"/>
<dbReference type="InterPro" id="IPR006168">
    <property type="entry name" value="G3P_DH_NAD-dep"/>
</dbReference>
<dbReference type="Pfam" id="PF01210">
    <property type="entry name" value="NAD_Gly3P_dh_N"/>
    <property type="match status" value="1"/>
</dbReference>
<dbReference type="InterPro" id="IPR008927">
    <property type="entry name" value="6-PGluconate_DH-like_C_sf"/>
</dbReference>
<keyword evidence="13" id="KW-0963">Cytoplasm</keyword>
<evidence type="ECO:0000259" key="19">
    <source>
        <dbReference type="Pfam" id="PF07479"/>
    </source>
</evidence>
<feature type="active site" description="Proton acceptor" evidence="13 14">
    <location>
        <position position="201"/>
    </location>
</feature>
<comment type="catalytic activity">
    <reaction evidence="13">
        <text>sn-glycerol 3-phosphate + NAD(+) = dihydroxyacetone phosphate + NADH + H(+)</text>
        <dbReference type="Rhea" id="RHEA:11092"/>
        <dbReference type="ChEBI" id="CHEBI:15378"/>
        <dbReference type="ChEBI" id="CHEBI:57540"/>
        <dbReference type="ChEBI" id="CHEBI:57597"/>
        <dbReference type="ChEBI" id="CHEBI:57642"/>
        <dbReference type="ChEBI" id="CHEBI:57945"/>
        <dbReference type="EC" id="1.1.1.94"/>
    </reaction>
</comment>
<dbReference type="InterPro" id="IPR011128">
    <property type="entry name" value="G3P_DH_NAD-dep_N"/>
</dbReference>
<dbReference type="Proteomes" id="UP000179157">
    <property type="component" value="Unassembled WGS sequence"/>
</dbReference>
<dbReference type="PANTHER" id="PTHR11728:SF1">
    <property type="entry name" value="GLYCEROL-3-PHOSPHATE DEHYDROGENASE [NAD(+)] 2, CHLOROPLASTIC"/>
    <property type="match status" value="1"/>
</dbReference>
<dbReference type="PRINTS" id="PR00077">
    <property type="entry name" value="GPDHDRGNASE"/>
</dbReference>
<feature type="binding site" evidence="13">
    <location>
        <position position="114"/>
    </location>
    <ligand>
        <name>NADPH</name>
        <dbReference type="ChEBI" id="CHEBI:57783"/>
    </ligand>
</feature>
<dbReference type="PANTHER" id="PTHR11728">
    <property type="entry name" value="GLYCEROL-3-PHOSPHATE DEHYDROGENASE"/>
    <property type="match status" value="1"/>
</dbReference>
<evidence type="ECO:0000256" key="15">
    <source>
        <dbReference type="PIRSR" id="PIRSR000114-2"/>
    </source>
</evidence>
<dbReference type="GO" id="GO:0046167">
    <property type="term" value="P:glycerol-3-phosphate biosynthetic process"/>
    <property type="evidence" value="ECO:0007669"/>
    <property type="project" value="UniProtKB-UniRule"/>
</dbReference>
<evidence type="ECO:0000256" key="5">
    <source>
        <dbReference type="ARBA" id="ARBA00023027"/>
    </source>
</evidence>
<feature type="binding site" evidence="15">
    <location>
        <begin position="265"/>
        <end position="266"/>
    </location>
    <ligand>
        <name>substrate</name>
    </ligand>
</feature>
<dbReference type="SUPFAM" id="SSF51735">
    <property type="entry name" value="NAD(P)-binding Rossmann-fold domains"/>
    <property type="match status" value="1"/>
</dbReference>
<dbReference type="EMBL" id="MFGX01000067">
    <property type="protein sequence ID" value="OGF54960.1"/>
    <property type="molecule type" value="Genomic_DNA"/>
</dbReference>
<feature type="binding site" evidence="13">
    <location>
        <position position="148"/>
    </location>
    <ligand>
        <name>sn-glycerol 3-phosphate</name>
        <dbReference type="ChEBI" id="CHEBI:57597"/>
    </ligand>
</feature>
<evidence type="ECO:0000256" key="2">
    <source>
        <dbReference type="ARBA" id="ARBA00022516"/>
    </source>
</evidence>
<dbReference type="Pfam" id="PF07479">
    <property type="entry name" value="NAD_Gly3P_dh_C"/>
    <property type="match status" value="1"/>
</dbReference>